<reference evidence="1 2" key="1">
    <citation type="journal article" date="2014" name="FEMS Microbiol. Lett.">
        <title>Genome sequencing analysis reveals virulence-related gene content of Ochrobactrum intermedium strain 229E, a urease-positive strain isolated from the human gastric niche.</title>
        <authorList>
            <person name="Kulkarni G.J."/>
            <person name="Shetty S."/>
            <person name="Dharne M.S."/>
            <person name="Shouche Y.S."/>
        </authorList>
    </citation>
    <scope>NUCLEOTIDE SEQUENCE [LARGE SCALE GENOMIC DNA]</scope>
    <source>
        <strain evidence="1 2">229E</strain>
    </source>
</reference>
<dbReference type="EMBL" id="ASXJ01000005">
    <property type="protein sequence ID" value="ERM03664.1"/>
    <property type="molecule type" value="Genomic_DNA"/>
</dbReference>
<accession>U4VHA5</accession>
<comment type="caution">
    <text evidence="1">The sequence shown here is derived from an EMBL/GenBank/DDBJ whole genome shotgun (WGS) entry which is preliminary data.</text>
</comment>
<name>U4VHA5_9HYPH</name>
<evidence type="ECO:0000313" key="2">
    <source>
        <dbReference type="Proteomes" id="UP000016842"/>
    </source>
</evidence>
<proteinExistence type="predicted"/>
<sequence>MAIKIMKTHGNDLGNDAKLARDILPPCYPKY</sequence>
<gene>
    <name evidence="1" type="ORF">Q644_00660</name>
</gene>
<protein>
    <submittedName>
        <fullName evidence="1">Uncharacterized protein</fullName>
    </submittedName>
</protein>
<organism evidence="1 2">
    <name type="scientific">Brucella intermedia 229E</name>
    <dbReference type="NCBI Taxonomy" id="1337887"/>
    <lineage>
        <taxon>Bacteria</taxon>
        <taxon>Pseudomonadati</taxon>
        <taxon>Pseudomonadota</taxon>
        <taxon>Alphaproteobacteria</taxon>
        <taxon>Hyphomicrobiales</taxon>
        <taxon>Brucellaceae</taxon>
        <taxon>Brucella/Ochrobactrum group</taxon>
        <taxon>Brucella</taxon>
    </lineage>
</organism>
<dbReference type="Proteomes" id="UP000016842">
    <property type="component" value="Unassembled WGS sequence"/>
</dbReference>
<dbReference type="AlphaFoldDB" id="U4VHA5"/>
<evidence type="ECO:0000313" key="1">
    <source>
        <dbReference type="EMBL" id="ERM03664.1"/>
    </source>
</evidence>